<dbReference type="AlphaFoldDB" id="A0A0M0J375"/>
<dbReference type="SUPFAM" id="SSF47473">
    <property type="entry name" value="EF-hand"/>
    <property type="match status" value="1"/>
</dbReference>
<evidence type="ECO:0000259" key="3">
    <source>
        <dbReference type="PROSITE" id="PS50222"/>
    </source>
</evidence>
<dbReference type="GO" id="GO:0005509">
    <property type="term" value="F:calcium ion binding"/>
    <property type="evidence" value="ECO:0007669"/>
    <property type="project" value="InterPro"/>
</dbReference>
<keyword evidence="5" id="KW-1185">Reference proteome</keyword>
<dbReference type="Gene3D" id="1.10.238.10">
    <property type="entry name" value="EF-hand"/>
    <property type="match status" value="1"/>
</dbReference>
<dbReference type="Proteomes" id="UP000037460">
    <property type="component" value="Unassembled WGS sequence"/>
</dbReference>
<evidence type="ECO:0000256" key="1">
    <source>
        <dbReference type="ARBA" id="ARBA00022837"/>
    </source>
</evidence>
<name>A0A0M0J375_9EUKA</name>
<dbReference type="CDD" id="cd00051">
    <property type="entry name" value="EFh"/>
    <property type="match status" value="1"/>
</dbReference>
<proteinExistence type="predicted"/>
<gene>
    <name evidence="4" type="ORF">Ctob_001176</name>
</gene>
<dbReference type="EMBL" id="JWZX01003397">
    <property type="protein sequence ID" value="KOO20996.1"/>
    <property type="molecule type" value="Genomic_DNA"/>
</dbReference>
<dbReference type="InterPro" id="IPR002048">
    <property type="entry name" value="EF_hand_dom"/>
</dbReference>
<evidence type="ECO:0000256" key="2">
    <source>
        <dbReference type="SAM" id="MobiDB-lite"/>
    </source>
</evidence>
<dbReference type="PROSITE" id="PS00018">
    <property type="entry name" value="EF_HAND_1"/>
    <property type="match status" value="1"/>
</dbReference>
<dbReference type="InterPro" id="IPR011992">
    <property type="entry name" value="EF-hand-dom_pair"/>
</dbReference>
<protein>
    <recommendedName>
        <fullName evidence="3">EF-hand domain-containing protein</fullName>
    </recommendedName>
</protein>
<feature type="region of interest" description="Disordered" evidence="2">
    <location>
        <begin position="256"/>
        <end position="279"/>
    </location>
</feature>
<sequence>MGFLITEEQRAAVEEQGVAGLPGNLTAILAANHARVLDFFRDADTNFDGCISKGEMKFALHKLGINASPREVDQLFDMLDPDGNGVLEFGELQQALLAARDGRLKGGSPKAKKPPTKAQLERLRIENRVACAEVNELIFDFERQRGLNEPGAKPPPSAAVLAANDRIERLAAAAREARANPSFVVQRGELMSKPESILVKSALVRPQTAPARMSQAAASAQRKAAIYDFWLTKHRGEIEEHARVVEREYEDEKRTRLHRRDTRREKQLSAYRSKAATSKQNALERLEPFPMRREVQVYRESAFSRQRERAWAQDIVFLPEKVAAREASLRRDRALPGYLNDVMTVRSLQHD</sequence>
<feature type="domain" description="EF-hand" evidence="3">
    <location>
        <begin position="67"/>
        <end position="102"/>
    </location>
</feature>
<keyword evidence="1" id="KW-0106">Calcium</keyword>
<evidence type="ECO:0000313" key="5">
    <source>
        <dbReference type="Proteomes" id="UP000037460"/>
    </source>
</evidence>
<dbReference type="PROSITE" id="PS50222">
    <property type="entry name" value="EF_HAND_2"/>
    <property type="match status" value="2"/>
</dbReference>
<organism evidence="4 5">
    <name type="scientific">Chrysochromulina tobinii</name>
    <dbReference type="NCBI Taxonomy" id="1460289"/>
    <lineage>
        <taxon>Eukaryota</taxon>
        <taxon>Haptista</taxon>
        <taxon>Haptophyta</taxon>
        <taxon>Prymnesiophyceae</taxon>
        <taxon>Prymnesiales</taxon>
        <taxon>Chrysochromulinaceae</taxon>
        <taxon>Chrysochromulina</taxon>
    </lineage>
</organism>
<dbReference type="InterPro" id="IPR018247">
    <property type="entry name" value="EF_Hand_1_Ca_BS"/>
</dbReference>
<evidence type="ECO:0000313" key="4">
    <source>
        <dbReference type="EMBL" id="KOO20996.1"/>
    </source>
</evidence>
<comment type="caution">
    <text evidence="4">The sequence shown here is derived from an EMBL/GenBank/DDBJ whole genome shotgun (WGS) entry which is preliminary data.</text>
</comment>
<accession>A0A0M0J375</accession>
<dbReference type="Pfam" id="PF13499">
    <property type="entry name" value="EF-hand_7"/>
    <property type="match status" value="1"/>
</dbReference>
<dbReference type="OrthoDB" id="26525at2759"/>
<feature type="domain" description="EF-hand" evidence="3">
    <location>
        <begin position="31"/>
        <end position="66"/>
    </location>
</feature>
<dbReference type="SMART" id="SM00054">
    <property type="entry name" value="EFh"/>
    <property type="match status" value="2"/>
</dbReference>
<reference evidence="5" key="1">
    <citation type="journal article" date="2015" name="PLoS Genet.">
        <title>Genome Sequence and Transcriptome Analyses of Chrysochromulina tobin: Metabolic Tools for Enhanced Algal Fitness in the Prominent Order Prymnesiales (Haptophyceae).</title>
        <authorList>
            <person name="Hovde B.T."/>
            <person name="Deodato C.R."/>
            <person name="Hunsperger H.M."/>
            <person name="Ryken S.A."/>
            <person name="Yost W."/>
            <person name="Jha R.K."/>
            <person name="Patterson J."/>
            <person name="Monnat R.J. Jr."/>
            <person name="Barlow S.B."/>
            <person name="Starkenburg S.R."/>
            <person name="Cattolico R.A."/>
        </authorList>
    </citation>
    <scope>NUCLEOTIDE SEQUENCE</scope>
    <source>
        <strain evidence="5">CCMP291</strain>
    </source>
</reference>